<dbReference type="Proteomes" id="UP001281003">
    <property type="component" value="Unassembled WGS sequence"/>
</dbReference>
<dbReference type="EMBL" id="JAUTDP010000001">
    <property type="protein sequence ID" value="KAK3402589.1"/>
    <property type="molecule type" value="Genomic_DNA"/>
</dbReference>
<comment type="caution">
    <text evidence="2">The sequence shown here is derived from an EMBL/GenBank/DDBJ whole genome shotgun (WGS) entry which is preliminary data.</text>
</comment>
<sequence>MWKRGPDTQTGACPTQMDRPWGEWEPQAPAVLLDPFVDLSLSLSSSTSSICRPGHRRYGAPICGLALPRVAYCNACNRDFPSSSQMAPNNATIGGIGRWSLTLAWRDGKRDSRKERKKRTDNHRRILIYRRQRQAVGRSSGHDEGI</sequence>
<evidence type="ECO:0000256" key="1">
    <source>
        <dbReference type="SAM" id="MobiDB-lite"/>
    </source>
</evidence>
<keyword evidence="3" id="KW-1185">Reference proteome</keyword>
<evidence type="ECO:0000313" key="2">
    <source>
        <dbReference type="EMBL" id="KAK3402589.1"/>
    </source>
</evidence>
<dbReference type="AlphaFoldDB" id="A0AAE0PMI0"/>
<accession>A0AAE0PMI0</accession>
<proteinExistence type="predicted"/>
<feature type="region of interest" description="Disordered" evidence="1">
    <location>
        <begin position="1"/>
        <end position="20"/>
    </location>
</feature>
<organism evidence="2 3">
    <name type="scientific">Sordaria brevicollis</name>
    <dbReference type="NCBI Taxonomy" id="83679"/>
    <lineage>
        <taxon>Eukaryota</taxon>
        <taxon>Fungi</taxon>
        <taxon>Dikarya</taxon>
        <taxon>Ascomycota</taxon>
        <taxon>Pezizomycotina</taxon>
        <taxon>Sordariomycetes</taxon>
        <taxon>Sordariomycetidae</taxon>
        <taxon>Sordariales</taxon>
        <taxon>Sordariaceae</taxon>
        <taxon>Sordaria</taxon>
    </lineage>
</organism>
<name>A0AAE0PMI0_SORBR</name>
<protein>
    <submittedName>
        <fullName evidence="2">Uncharacterized protein</fullName>
    </submittedName>
</protein>
<reference evidence="2" key="2">
    <citation type="submission" date="2023-07" db="EMBL/GenBank/DDBJ databases">
        <authorList>
            <consortium name="Lawrence Berkeley National Laboratory"/>
            <person name="Haridas S."/>
            <person name="Hensen N."/>
            <person name="Bonometti L."/>
            <person name="Westerberg I."/>
            <person name="Brannstrom I.O."/>
            <person name="Guillou S."/>
            <person name="Cros-Aarteil S."/>
            <person name="Calhoun S."/>
            <person name="Kuo A."/>
            <person name="Mondo S."/>
            <person name="Pangilinan J."/>
            <person name="Riley R."/>
            <person name="LaButti K."/>
            <person name="Andreopoulos B."/>
            <person name="Lipzen A."/>
            <person name="Chen C."/>
            <person name="Yanf M."/>
            <person name="Daum C."/>
            <person name="Ng V."/>
            <person name="Clum A."/>
            <person name="Steindorff A."/>
            <person name="Ohm R."/>
            <person name="Martin F."/>
            <person name="Silar P."/>
            <person name="Natvig D."/>
            <person name="Lalanne C."/>
            <person name="Gautier V."/>
            <person name="Ament-velasquez S.L."/>
            <person name="Kruys A."/>
            <person name="Hutchinson M.I."/>
            <person name="Powell A.J."/>
            <person name="Barry K."/>
            <person name="Miller A.N."/>
            <person name="Grigoriev I.V."/>
            <person name="Debuchy R."/>
            <person name="Gladieux P."/>
            <person name="Thoren M.H."/>
            <person name="Johannesson H."/>
        </authorList>
    </citation>
    <scope>NUCLEOTIDE SEQUENCE</scope>
    <source>
        <strain evidence="2">FGSC 1904</strain>
    </source>
</reference>
<gene>
    <name evidence="2" type="ORF">B0T20DRAFT_3523</name>
</gene>
<evidence type="ECO:0000313" key="3">
    <source>
        <dbReference type="Proteomes" id="UP001281003"/>
    </source>
</evidence>
<reference evidence="2" key="1">
    <citation type="journal article" date="2023" name="Mol. Phylogenet. Evol.">
        <title>Genome-scale phylogeny and comparative genomics of the fungal order Sordariales.</title>
        <authorList>
            <person name="Hensen N."/>
            <person name="Bonometti L."/>
            <person name="Westerberg I."/>
            <person name="Brannstrom I.O."/>
            <person name="Guillou S."/>
            <person name="Cros-Aarteil S."/>
            <person name="Calhoun S."/>
            <person name="Haridas S."/>
            <person name="Kuo A."/>
            <person name="Mondo S."/>
            <person name="Pangilinan J."/>
            <person name="Riley R."/>
            <person name="LaButti K."/>
            <person name="Andreopoulos B."/>
            <person name="Lipzen A."/>
            <person name="Chen C."/>
            <person name="Yan M."/>
            <person name="Daum C."/>
            <person name="Ng V."/>
            <person name="Clum A."/>
            <person name="Steindorff A."/>
            <person name="Ohm R.A."/>
            <person name="Martin F."/>
            <person name="Silar P."/>
            <person name="Natvig D.O."/>
            <person name="Lalanne C."/>
            <person name="Gautier V."/>
            <person name="Ament-Velasquez S.L."/>
            <person name="Kruys A."/>
            <person name="Hutchinson M.I."/>
            <person name="Powell A.J."/>
            <person name="Barry K."/>
            <person name="Miller A.N."/>
            <person name="Grigoriev I.V."/>
            <person name="Debuchy R."/>
            <person name="Gladieux P."/>
            <person name="Hiltunen Thoren M."/>
            <person name="Johannesson H."/>
        </authorList>
    </citation>
    <scope>NUCLEOTIDE SEQUENCE</scope>
    <source>
        <strain evidence="2">FGSC 1904</strain>
    </source>
</reference>